<comment type="similarity">
    <text evidence="1">Belongs to the LysR transcriptional regulatory family.</text>
</comment>
<evidence type="ECO:0000256" key="4">
    <source>
        <dbReference type="ARBA" id="ARBA00023163"/>
    </source>
</evidence>
<reference evidence="7" key="1">
    <citation type="journal article" date="2019" name="Int. J. Syst. Evol. Microbiol.">
        <title>The Global Catalogue of Microorganisms (GCM) 10K type strain sequencing project: providing services to taxonomists for standard genome sequencing and annotation.</title>
        <authorList>
            <consortium name="The Broad Institute Genomics Platform"/>
            <consortium name="The Broad Institute Genome Sequencing Center for Infectious Disease"/>
            <person name="Wu L."/>
            <person name="Ma J."/>
        </authorList>
    </citation>
    <scope>NUCLEOTIDE SEQUENCE [LARGE SCALE GENOMIC DNA]</scope>
    <source>
        <strain evidence="7">CCUG 36956</strain>
    </source>
</reference>
<evidence type="ECO:0000259" key="5">
    <source>
        <dbReference type="PROSITE" id="PS50931"/>
    </source>
</evidence>
<keyword evidence="3" id="KW-0238">DNA-binding</keyword>
<dbReference type="CDD" id="cd08474">
    <property type="entry name" value="PBP2_CrgA_like_5"/>
    <property type="match status" value="1"/>
</dbReference>
<dbReference type="Gene3D" id="3.40.190.290">
    <property type="match status" value="1"/>
</dbReference>
<organism evidence="6 7">
    <name type="scientific">Herminiimonas aquatilis</name>
    <dbReference type="NCBI Taxonomy" id="345342"/>
    <lineage>
        <taxon>Bacteria</taxon>
        <taxon>Pseudomonadati</taxon>
        <taxon>Pseudomonadota</taxon>
        <taxon>Betaproteobacteria</taxon>
        <taxon>Burkholderiales</taxon>
        <taxon>Oxalobacteraceae</taxon>
        <taxon>Herminiimonas</taxon>
    </lineage>
</organism>
<keyword evidence="2" id="KW-0805">Transcription regulation</keyword>
<name>A0ABW2J7L8_9BURK</name>
<evidence type="ECO:0000256" key="3">
    <source>
        <dbReference type="ARBA" id="ARBA00023125"/>
    </source>
</evidence>
<dbReference type="PROSITE" id="PS50931">
    <property type="entry name" value="HTH_LYSR"/>
    <property type="match status" value="1"/>
</dbReference>
<dbReference type="RefSeq" id="WP_382235603.1">
    <property type="nucleotide sequence ID" value="NZ_JBHTCC010000003.1"/>
</dbReference>
<evidence type="ECO:0000256" key="2">
    <source>
        <dbReference type="ARBA" id="ARBA00023015"/>
    </source>
</evidence>
<comment type="caution">
    <text evidence="6">The sequence shown here is derived from an EMBL/GenBank/DDBJ whole genome shotgun (WGS) entry which is preliminary data.</text>
</comment>
<dbReference type="SUPFAM" id="SSF46785">
    <property type="entry name" value="Winged helix' DNA-binding domain"/>
    <property type="match status" value="1"/>
</dbReference>
<feature type="domain" description="HTH lysR-type" evidence="5">
    <location>
        <begin position="1"/>
        <end position="61"/>
    </location>
</feature>
<dbReference type="Pfam" id="PF00126">
    <property type="entry name" value="HTH_1"/>
    <property type="match status" value="1"/>
</dbReference>
<proteinExistence type="inferred from homology"/>
<dbReference type="EMBL" id="JBHTCC010000003">
    <property type="protein sequence ID" value="MFC7299519.1"/>
    <property type="molecule type" value="Genomic_DNA"/>
</dbReference>
<dbReference type="Pfam" id="PF03466">
    <property type="entry name" value="LysR_substrate"/>
    <property type="match status" value="1"/>
</dbReference>
<evidence type="ECO:0000313" key="6">
    <source>
        <dbReference type="EMBL" id="MFC7299519.1"/>
    </source>
</evidence>
<protein>
    <submittedName>
        <fullName evidence="6">LysR family transcriptional regulator</fullName>
    </submittedName>
</protein>
<dbReference type="InterPro" id="IPR000847">
    <property type="entry name" value="LysR_HTH_N"/>
</dbReference>
<evidence type="ECO:0000256" key="1">
    <source>
        <dbReference type="ARBA" id="ARBA00009437"/>
    </source>
</evidence>
<gene>
    <name evidence="6" type="ORF">ACFQO0_13825</name>
</gene>
<dbReference type="Proteomes" id="UP001596379">
    <property type="component" value="Unassembled WGS sequence"/>
</dbReference>
<dbReference type="InterPro" id="IPR036388">
    <property type="entry name" value="WH-like_DNA-bd_sf"/>
</dbReference>
<dbReference type="Gene3D" id="1.10.10.10">
    <property type="entry name" value="Winged helix-like DNA-binding domain superfamily/Winged helix DNA-binding domain"/>
    <property type="match status" value="1"/>
</dbReference>
<keyword evidence="4" id="KW-0804">Transcription</keyword>
<keyword evidence="7" id="KW-1185">Reference proteome</keyword>
<evidence type="ECO:0000313" key="7">
    <source>
        <dbReference type="Proteomes" id="UP001596379"/>
    </source>
</evidence>
<accession>A0ABW2J7L8</accession>
<dbReference type="PANTHER" id="PTHR30537">
    <property type="entry name" value="HTH-TYPE TRANSCRIPTIONAL REGULATOR"/>
    <property type="match status" value="1"/>
</dbReference>
<dbReference type="InterPro" id="IPR058163">
    <property type="entry name" value="LysR-type_TF_proteobact-type"/>
</dbReference>
<dbReference type="InterPro" id="IPR005119">
    <property type="entry name" value="LysR_subst-bd"/>
</dbReference>
<dbReference type="InterPro" id="IPR036390">
    <property type="entry name" value="WH_DNA-bd_sf"/>
</dbReference>
<sequence>MNKSGLTELEVVLAVARRHGFRAAAVELDMSTSAVSNAVAGLEARLGARLFHRTTRSVSLTEAGRQFVSQVEPAVTQIRDAMIAVSDQKKSLSGTLRINSSLGAALMIFQPIMQTFLLRYPGMTIDIVTDGRLVDIVAEGFDAGLRLSPRVPRDMIRVSLSEDVPMVVVASANYFDRHPKPATPMDLAQHACIRARLPSGILSPWEFVRGNDILNIDVPGPLVLDNPIMMLESARLGIGLAQLAEWYVADDLASGRLIRVLDDWMAPMPGLCLYYSGHRHVPAGLRALIDLIHEVGDVKKARLVPDSFAHSGADT</sequence>
<dbReference type="PANTHER" id="PTHR30537:SF1">
    <property type="entry name" value="HTH-TYPE TRANSCRIPTIONAL REGULATOR PGRR"/>
    <property type="match status" value="1"/>
</dbReference>
<dbReference type="SUPFAM" id="SSF53850">
    <property type="entry name" value="Periplasmic binding protein-like II"/>
    <property type="match status" value="1"/>
</dbReference>